<gene>
    <name evidence="3" type="primary">6036393</name>
    <name evidence="2" type="ORF">CpipJ_CPIJ004926</name>
</gene>
<evidence type="ECO:0000313" key="4">
    <source>
        <dbReference type="Proteomes" id="UP000002320"/>
    </source>
</evidence>
<feature type="region of interest" description="Disordered" evidence="1">
    <location>
        <begin position="85"/>
        <end position="129"/>
    </location>
</feature>
<protein>
    <submittedName>
        <fullName evidence="2 3">Uncharacterized protein</fullName>
    </submittedName>
</protein>
<evidence type="ECO:0000313" key="3">
    <source>
        <dbReference type="EnsemblMetazoa" id="CPIJ004926-PA"/>
    </source>
</evidence>
<name>B0WCL3_CULQU</name>
<reference evidence="2" key="1">
    <citation type="submission" date="2007-03" db="EMBL/GenBank/DDBJ databases">
        <title>Annotation of Culex pipiens quinquefasciatus.</title>
        <authorList>
            <consortium name="The Broad Institute Genome Sequencing Platform"/>
            <person name="Atkinson P.W."/>
            <person name="Hemingway J."/>
            <person name="Christensen B.M."/>
            <person name="Higgs S."/>
            <person name="Kodira C."/>
            <person name="Hannick L."/>
            <person name="Megy K."/>
            <person name="O'Leary S."/>
            <person name="Pearson M."/>
            <person name="Haas B.J."/>
            <person name="Mauceli E."/>
            <person name="Wortman J.R."/>
            <person name="Lee N.H."/>
            <person name="Guigo R."/>
            <person name="Stanke M."/>
            <person name="Alvarado L."/>
            <person name="Amedeo P."/>
            <person name="Antoine C.H."/>
            <person name="Arensburger P."/>
            <person name="Bidwell S.L."/>
            <person name="Crawford M."/>
            <person name="Camaro F."/>
            <person name="Devon K."/>
            <person name="Engels R."/>
            <person name="Hammond M."/>
            <person name="Howarth C."/>
            <person name="Koehrsen M."/>
            <person name="Lawson D."/>
            <person name="Montgomery P."/>
            <person name="Nene V."/>
            <person name="Nusbaum C."/>
            <person name="Puiu D."/>
            <person name="Romero-Severson J."/>
            <person name="Severson D.W."/>
            <person name="Shumway M."/>
            <person name="Sisk P."/>
            <person name="Stolte C."/>
            <person name="Zeng Q."/>
            <person name="Eisenstadt E."/>
            <person name="Fraser-Liggett C."/>
            <person name="Strausberg R."/>
            <person name="Galagan J."/>
            <person name="Birren B."/>
            <person name="Collins F.H."/>
        </authorList>
    </citation>
    <scope>NUCLEOTIDE SEQUENCE [LARGE SCALE GENOMIC DNA]</scope>
    <source>
        <strain evidence="2">JHB</strain>
    </source>
</reference>
<dbReference type="EnsemblMetazoa" id="CPIJ004926-RA">
    <property type="protein sequence ID" value="CPIJ004926-PA"/>
    <property type="gene ID" value="CPIJ004926"/>
</dbReference>
<evidence type="ECO:0000256" key="1">
    <source>
        <dbReference type="SAM" id="MobiDB-lite"/>
    </source>
</evidence>
<organism>
    <name type="scientific">Culex quinquefasciatus</name>
    <name type="common">Southern house mosquito</name>
    <name type="synonym">Culex pungens</name>
    <dbReference type="NCBI Taxonomy" id="7176"/>
    <lineage>
        <taxon>Eukaryota</taxon>
        <taxon>Metazoa</taxon>
        <taxon>Ecdysozoa</taxon>
        <taxon>Arthropoda</taxon>
        <taxon>Hexapoda</taxon>
        <taxon>Insecta</taxon>
        <taxon>Pterygota</taxon>
        <taxon>Neoptera</taxon>
        <taxon>Endopterygota</taxon>
        <taxon>Diptera</taxon>
        <taxon>Nematocera</taxon>
        <taxon>Culicoidea</taxon>
        <taxon>Culicidae</taxon>
        <taxon>Culicinae</taxon>
        <taxon>Culicini</taxon>
        <taxon>Culex</taxon>
        <taxon>Culex</taxon>
    </lineage>
</organism>
<dbReference type="VEuPathDB" id="VectorBase:CPIJ004926"/>
<dbReference type="EMBL" id="DS231889">
    <property type="protein sequence ID" value="EDS43664.1"/>
    <property type="molecule type" value="Genomic_DNA"/>
</dbReference>
<keyword evidence="4" id="KW-1185">Reference proteome</keyword>
<accession>B0WCL3</accession>
<proteinExistence type="predicted"/>
<dbReference type="VEuPathDB" id="VectorBase:CQUJHB017003"/>
<dbReference type="OrthoDB" id="8879391at2759"/>
<evidence type="ECO:0000313" key="2">
    <source>
        <dbReference type="EMBL" id="EDS43664.1"/>
    </source>
</evidence>
<reference evidence="3" key="2">
    <citation type="submission" date="2021-02" db="UniProtKB">
        <authorList>
            <consortium name="EnsemblMetazoa"/>
        </authorList>
    </citation>
    <scope>IDENTIFICATION</scope>
    <source>
        <strain evidence="3">JHB</strain>
    </source>
</reference>
<dbReference type="STRING" id="7176.B0WCL3"/>
<dbReference type="Proteomes" id="UP000002320">
    <property type="component" value="Unassembled WGS sequence"/>
</dbReference>
<dbReference type="KEGG" id="cqu:CpipJ_CPIJ004926"/>
<dbReference type="AlphaFoldDB" id="B0WCL3"/>
<sequence>MHLLSLADEHKKTARCHHAASAVVVVVIADPYFRLSLPVAAAATIIIENVVPVAHHDDIAASLCLRASSSFKHNASFVARLPTIRRHKSQSLHSPGNAKPPSGSGRSGRCPRVTDINASSENLEHTHNV</sequence>
<dbReference type="HOGENOM" id="CLU_1950895_0_0_1"/>
<dbReference type="InParanoid" id="B0WCL3"/>